<reference evidence="1" key="1">
    <citation type="submission" date="2018-05" db="EMBL/GenBank/DDBJ databases">
        <authorList>
            <person name="Lanie J.A."/>
            <person name="Ng W.-L."/>
            <person name="Kazmierczak K.M."/>
            <person name="Andrzejewski T.M."/>
            <person name="Davidsen T.M."/>
            <person name="Wayne K.J."/>
            <person name="Tettelin H."/>
            <person name="Glass J.I."/>
            <person name="Rusch D."/>
            <person name="Podicherti R."/>
            <person name="Tsui H.-C.T."/>
            <person name="Winkler M.E."/>
        </authorList>
    </citation>
    <scope>NUCLEOTIDE SEQUENCE</scope>
</reference>
<dbReference type="AlphaFoldDB" id="A0A382THR1"/>
<dbReference type="EMBL" id="UINC01136727">
    <property type="protein sequence ID" value="SVD21659.1"/>
    <property type="molecule type" value="Genomic_DNA"/>
</dbReference>
<feature type="non-terminal residue" evidence="1">
    <location>
        <position position="1"/>
    </location>
</feature>
<name>A0A382THR1_9ZZZZ</name>
<gene>
    <name evidence="1" type="ORF">METZ01_LOCUS374513</name>
</gene>
<proteinExistence type="predicted"/>
<evidence type="ECO:0000313" key="1">
    <source>
        <dbReference type="EMBL" id="SVD21659.1"/>
    </source>
</evidence>
<organism evidence="1">
    <name type="scientific">marine metagenome</name>
    <dbReference type="NCBI Taxonomy" id="408172"/>
    <lineage>
        <taxon>unclassified sequences</taxon>
        <taxon>metagenomes</taxon>
        <taxon>ecological metagenomes</taxon>
    </lineage>
</organism>
<accession>A0A382THR1</accession>
<sequence>QLHILVLWFQKTETENKQWGNVSFYYFMQDFL</sequence>
<protein>
    <submittedName>
        <fullName evidence="1">Uncharacterized protein</fullName>
    </submittedName>
</protein>